<sequence length="154" mass="16900">ENGLNITLAVGYYEYKANSTGNENYTAAAEVIYYLNITKAETTINLTIQPTYPEIGQQVNFTCSANHNQSTIMLYENNTLLTSGIGNISYNKSYPGEGTYNITCNISESQNYTSAANVTELTIGKKTDTLNLYINGNLNQNITVNYSTETNVTG</sequence>
<feature type="non-terminal residue" evidence="1">
    <location>
        <position position="154"/>
    </location>
</feature>
<gene>
    <name evidence="1" type="ORF">S12H4_59713</name>
</gene>
<comment type="caution">
    <text evidence="1">The sequence shown here is derived from an EMBL/GenBank/DDBJ whole genome shotgun (WGS) entry which is preliminary data.</text>
</comment>
<name>X1VHK4_9ZZZZ</name>
<reference evidence="1" key="1">
    <citation type="journal article" date="2014" name="Front. Microbiol.">
        <title>High frequency of phylogenetically diverse reductive dehalogenase-homologous genes in deep subseafloor sedimentary metagenomes.</title>
        <authorList>
            <person name="Kawai M."/>
            <person name="Futagami T."/>
            <person name="Toyoda A."/>
            <person name="Takaki Y."/>
            <person name="Nishi S."/>
            <person name="Hori S."/>
            <person name="Arai W."/>
            <person name="Tsubouchi T."/>
            <person name="Morono Y."/>
            <person name="Uchiyama I."/>
            <person name="Ito T."/>
            <person name="Fujiyama A."/>
            <person name="Inagaki F."/>
            <person name="Takami H."/>
        </authorList>
    </citation>
    <scope>NUCLEOTIDE SEQUENCE</scope>
    <source>
        <strain evidence="1">Expedition CK06-06</strain>
    </source>
</reference>
<proteinExistence type="predicted"/>
<evidence type="ECO:0000313" key="1">
    <source>
        <dbReference type="EMBL" id="GAJ17932.1"/>
    </source>
</evidence>
<evidence type="ECO:0008006" key="2">
    <source>
        <dbReference type="Google" id="ProtNLM"/>
    </source>
</evidence>
<dbReference type="EMBL" id="BARW01039096">
    <property type="protein sequence ID" value="GAJ17932.1"/>
    <property type="molecule type" value="Genomic_DNA"/>
</dbReference>
<dbReference type="AlphaFoldDB" id="X1VHK4"/>
<feature type="non-terminal residue" evidence="1">
    <location>
        <position position="1"/>
    </location>
</feature>
<accession>X1VHK4</accession>
<organism evidence="1">
    <name type="scientific">marine sediment metagenome</name>
    <dbReference type="NCBI Taxonomy" id="412755"/>
    <lineage>
        <taxon>unclassified sequences</taxon>
        <taxon>metagenomes</taxon>
        <taxon>ecological metagenomes</taxon>
    </lineage>
</organism>
<protein>
    <recommendedName>
        <fullName evidence="2">Ig-like domain-containing protein</fullName>
    </recommendedName>
</protein>